<evidence type="ECO:0000259" key="5">
    <source>
        <dbReference type="PROSITE" id="PS51379"/>
    </source>
</evidence>
<keyword evidence="1" id="KW-0004">4Fe-4S</keyword>
<dbReference type="Proteomes" id="UP000239936">
    <property type="component" value="Unassembled WGS sequence"/>
</dbReference>
<keyword evidence="3" id="KW-0408">Iron</keyword>
<comment type="caution">
    <text evidence="6">The sequence shown here is derived from an EMBL/GenBank/DDBJ whole genome shotgun (WGS) entry which is preliminary data.</text>
</comment>
<name>A0A2S7XR54_9GAMM</name>
<dbReference type="PANTHER" id="PTHR43687:SF1">
    <property type="entry name" value="FERREDOXIN III"/>
    <property type="match status" value="1"/>
</dbReference>
<dbReference type="Gene3D" id="3.30.70.3270">
    <property type="match status" value="1"/>
</dbReference>
<dbReference type="AlphaFoldDB" id="A0A2S7XR54"/>
<dbReference type="GO" id="GO:0051539">
    <property type="term" value="F:4 iron, 4 sulfur cluster binding"/>
    <property type="evidence" value="ECO:0007669"/>
    <property type="project" value="UniProtKB-KW"/>
</dbReference>
<dbReference type="OrthoDB" id="9808559at2"/>
<dbReference type="EMBL" id="PPGH01000035">
    <property type="protein sequence ID" value="PQJ96195.1"/>
    <property type="molecule type" value="Genomic_DNA"/>
</dbReference>
<sequence>MSWFSISALVTRSALHRPATRLYPVEKRQPYAKTRGHIAFKITDCTFCTLCAVKCPTGAIVVGKTDNTWAIDHGRCILCGNCVESCRESCISLRQQPYPSMQQQEVICYR</sequence>
<dbReference type="SUPFAM" id="SSF54862">
    <property type="entry name" value="4Fe-4S ferredoxins"/>
    <property type="match status" value="1"/>
</dbReference>
<protein>
    <submittedName>
        <fullName evidence="6">4Fe-4S ferredoxin</fullName>
    </submittedName>
</protein>
<feature type="domain" description="4Fe-4S ferredoxin-type" evidence="5">
    <location>
        <begin position="36"/>
        <end position="65"/>
    </location>
</feature>
<dbReference type="GO" id="GO:0046872">
    <property type="term" value="F:metal ion binding"/>
    <property type="evidence" value="ECO:0007669"/>
    <property type="project" value="UniProtKB-KW"/>
</dbReference>
<dbReference type="RefSeq" id="WP_105073829.1">
    <property type="nucleotide sequence ID" value="NZ_PPGH01000035.1"/>
</dbReference>
<dbReference type="InterPro" id="IPR050572">
    <property type="entry name" value="Fe-S_Ferredoxin"/>
</dbReference>
<evidence type="ECO:0000313" key="6">
    <source>
        <dbReference type="EMBL" id="PQJ96195.1"/>
    </source>
</evidence>
<keyword evidence="2" id="KW-0479">Metal-binding</keyword>
<accession>A0A2S7XR54</accession>
<evidence type="ECO:0000256" key="2">
    <source>
        <dbReference type="ARBA" id="ARBA00022723"/>
    </source>
</evidence>
<dbReference type="InterPro" id="IPR017900">
    <property type="entry name" value="4Fe4S_Fe_S_CS"/>
</dbReference>
<feature type="domain" description="4Fe-4S ferredoxin-type" evidence="5">
    <location>
        <begin position="67"/>
        <end position="96"/>
    </location>
</feature>
<evidence type="ECO:0000256" key="4">
    <source>
        <dbReference type="ARBA" id="ARBA00023014"/>
    </source>
</evidence>
<proteinExistence type="predicted"/>
<evidence type="ECO:0000256" key="1">
    <source>
        <dbReference type="ARBA" id="ARBA00022485"/>
    </source>
</evidence>
<keyword evidence="7" id="KW-1185">Reference proteome</keyword>
<dbReference type="InterPro" id="IPR017896">
    <property type="entry name" value="4Fe4S_Fe-S-bd"/>
</dbReference>
<dbReference type="Pfam" id="PF13187">
    <property type="entry name" value="Fer4_9"/>
    <property type="match status" value="1"/>
</dbReference>
<organism evidence="6 7">
    <name type="scientific">Chromatium okenii</name>
    <dbReference type="NCBI Taxonomy" id="61644"/>
    <lineage>
        <taxon>Bacteria</taxon>
        <taxon>Pseudomonadati</taxon>
        <taxon>Pseudomonadota</taxon>
        <taxon>Gammaproteobacteria</taxon>
        <taxon>Chromatiales</taxon>
        <taxon>Chromatiaceae</taxon>
        <taxon>Chromatium</taxon>
    </lineage>
</organism>
<dbReference type="PANTHER" id="PTHR43687">
    <property type="entry name" value="ADENYLYLSULFATE REDUCTASE, BETA SUBUNIT"/>
    <property type="match status" value="1"/>
</dbReference>
<gene>
    <name evidence="6" type="ORF">CXB77_10410</name>
</gene>
<evidence type="ECO:0000313" key="7">
    <source>
        <dbReference type="Proteomes" id="UP000239936"/>
    </source>
</evidence>
<dbReference type="PROSITE" id="PS51379">
    <property type="entry name" value="4FE4S_FER_2"/>
    <property type="match status" value="2"/>
</dbReference>
<keyword evidence="4" id="KW-0411">Iron-sulfur</keyword>
<dbReference type="PROSITE" id="PS00198">
    <property type="entry name" value="4FE4S_FER_1"/>
    <property type="match status" value="1"/>
</dbReference>
<reference evidence="6 7" key="1">
    <citation type="submission" date="2018-01" db="EMBL/GenBank/DDBJ databases">
        <title>The complete genome sequence of Chromatium okenii LaCa, a purple sulfur bacterium with a turbulent life.</title>
        <authorList>
            <person name="Luedin S.M."/>
            <person name="Liechti N."/>
            <person name="Storelli N."/>
            <person name="Danza F."/>
            <person name="Wittwer M."/>
            <person name="Pothier J.F."/>
            <person name="Tonolla M.A."/>
        </authorList>
    </citation>
    <scope>NUCLEOTIDE SEQUENCE [LARGE SCALE GENOMIC DNA]</scope>
    <source>
        <strain evidence="6 7">LaCa</strain>
    </source>
</reference>
<evidence type="ECO:0000256" key="3">
    <source>
        <dbReference type="ARBA" id="ARBA00023004"/>
    </source>
</evidence>